<protein>
    <submittedName>
        <fullName evidence="1">Uncharacterized protein</fullName>
    </submittedName>
</protein>
<dbReference type="AlphaFoldDB" id="A0A8J5WV76"/>
<comment type="caution">
    <text evidence="1">The sequence shown here is derived from an EMBL/GenBank/DDBJ whole genome shotgun (WGS) entry which is preliminary data.</text>
</comment>
<reference evidence="1" key="2">
    <citation type="submission" date="2021-02" db="EMBL/GenBank/DDBJ databases">
        <authorList>
            <person name="Kimball J.A."/>
            <person name="Haas M.W."/>
            <person name="Macchietto M."/>
            <person name="Kono T."/>
            <person name="Duquette J."/>
            <person name="Shao M."/>
        </authorList>
    </citation>
    <scope>NUCLEOTIDE SEQUENCE</scope>
    <source>
        <tissue evidence="1">Fresh leaf tissue</tissue>
    </source>
</reference>
<accession>A0A8J5WV76</accession>
<dbReference type="Proteomes" id="UP000729402">
    <property type="component" value="Unassembled WGS sequence"/>
</dbReference>
<name>A0A8J5WV76_ZIZPA</name>
<proteinExistence type="predicted"/>
<keyword evidence="2" id="KW-1185">Reference proteome</keyword>
<dbReference type="EMBL" id="JAAALK010000079">
    <property type="protein sequence ID" value="KAG8096081.1"/>
    <property type="molecule type" value="Genomic_DNA"/>
</dbReference>
<gene>
    <name evidence="1" type="ORF">GUJ93_ZPchr0013g37441</name>
</gene>
<sequence length="101" mass="10874">MMPSCWMSSGRRCRTRLRLWGGAAAARDDSCRFHGTGCWSGRLTSLSLTGVPLNADFRIVEAILLQLNPSTTSGPYLAVTLEANSCGGRSRAGAVGQLWTR</sequence>
<evidence type="ECO:0000313" key="2">
    <source>
        <dbReference type="Proteomes" id="UP000729402"/>
    </source>
</evidence>
<organism evidence="1 2">
    <name type="scientific">Zizania palustris</name>
    <name type="common">Northern wild rice</name>
    <dbReference type="NCBI Taxonomy" id="103762"/>
    <lineage>
        <taxon>Eukaryota</taxon>
        <taxon>Viridiplantae</taxon>
        <taxon>Streptophyta</taxon>
        <taxon>Embryophyta</taxon>
        <taxon>Tracheophyta</taxon>
        <taxon>Spermatophyta</taxon>
        <taxon>Magnoliopsida</taxon>
        <taxon>Liliopsida</taxon>
        <taxon>Poales</taxon>
        <taxon>Poaceae</taxon>
        <taxon>BOP clade</taxon>
        <taxon>Oryzoideae</taxon>
        <taxon>Oryzeae</taxon>
        <taxon>Zizaniinae</taxon>
        <taxon>Zizania</taxon>
    </lineage>
</organism>
<reference evidence="1" key="1">
    <citation type="journal article" date="2021" name="bioRxiv">
        <title>Whole Genome Assembly and Annotation of Northern Wild Rice, Zizania palustris L., Supports a Whole Genome Duplication in the Zizania Genus.</title>
        <authorList>
            <person name="Haas M."/>
            <person name="Kono T."/>
            <person name="Macchietto M."/>
            <person name="Millas R."/>
            <person name="McGilp L."/>
            <person name="Shao M."/>
            <person name="Duquette J."/>
            <person name="Hirsch C.N."/>
            <person name="Kimball J."/>
        </authorList>
    </citation>
    <scope>NUCLEOTIDE SEQUENCE</scope>
    <source>
        <tissue evidence="1">Fresh leaf tissue</tissue>
    </source>
</reference>
<evidence type="ECO:0000313" key="1">
    <source>
        <dbReference type="EMBL" id="KAG8096081.1"/>
    </source>
</evidence>